<evidence type="ECO:0000313" key="2">
    <source>
        <dbReference type="EMBL" id="MDF2254290.1"/>
    </source>
</evidence>
<dbReference type="EMBL" id="JARHTQ010000001">
    <property type="protein sequence ID" value="MDF2254290.1"/>
    <property type="molecule type" value="Genomic_DNA"/>
</dbReference>
<sequence>MGAQLAWLAPRVRLPGRRGEQLTQNLRGGNRLADFWRLTVDISREQLIAGGYVTPYELDEFHALLRDDDFRDLALALGQSWGHRSGPRARSPPDSPPPRRAPRVGLLSTGSLGCCRM</sequence>
<proteinExistence type="predicted"/>
<keyword evidence="3" id="KW-1185">Reference proteome</keyword>
<evidence type="ECO:0000313" key="3">
    <source>
        <dbReference type="Proteomes" id="UP001220022"/>
    </source>
</evidence>
<organism evidence="2 3">
    <name type="scientific">Streptantibioticus ferralitis</name>
    <dbReference type="NCBI Taxonomy" id="236510"/>
    <lineage>
        <taxon>Bacteria</taxon>
        <taxon>Bacillati</taxon>
        <taxon>Actinomycetota</taxon>
        <taxon>Actinomycetes</taxon>
        <taxon>Kitasatosporales</taxon>
        <taxon>Streptomycetaceae</taxon>
        <taxon>Streptantibioticus</taxon>
    </lineage>
</organism>
<reference evidence="2 3" key="1">
    <citation type="submission" date="2023-03" db="EMBL/GenBank/DDBJ databases">
        <title>Draft genome sequence of type strain Streptomyces ferralitis JCM 14344.</title>
        <authorList>
            <person name="Klaysubun C."/>
            <person name="Duangmal K."/>
        </authorList>
    </citation>
    <scope>NUCLEOTIDE SEQUENCE [LARGE SCALE GENOMIC DNA]</scope>
    <source>
        <strain evidence="2 3">JCM 14344</strain>
    </source>
</reference>
<name>A0ABT5YRS9_9ACTN</name>
<dbReference type="Proteomes" id="UP001220022">
    <property type="component" value="Unassembled WGS sequence"/>
</dbReference>
<protein>
    <submittedName>
        <fullName evidence="2">Uncharacterized protein</fullName>
    </submittedName>
</protein>
<feature type="region of interest" description="Disordered" evidence="1">
    <location>
        <begin position="81"/>
        <end position="109"/>
    </location>
</feature>
<evidence type="ECO:0000256" key="1">
    <source>
        <dbReference type="SAM" id="MobiDB-lite"/>
    </source>
</evidence>
<gene>
    <name evidence="2" type="ORF">P2L57_00680</name>
</gene>
<comment type="caution">
    <text evidence="2">The sequence shown here is derived from an EMBL/GenBank/DDBJ whole genome shotgun (WGS) entry which is preliminary data.</text>
</comment>
<dbReference type="RefSeq" id="WP_275806459.1">
    <property type="nucleotide sequence ID" value="NZ_BAAANM010000005.1"/>
</dbReference>
<accession>A0ABT5YRS9</accession>